<feature type="domain" description="MULE transposase" evidence="1">
    <location>
        <begin position="213"/>
        <end position="309"/>
    </location>
</feature>
<protein>
    <recommendedName>
        <fullName evidence="1">MULE transposase domain-containing protein</fullName>
    </recommendedName>
</protein>
<dbReference type="Proteomes" id="UP000055024">
    <property type="component" value="Unassembled WGS sequence"/>
</dbReference>
<dbReference type="STRING" id="268475.A0A0V1H0L6"/>
<accession>A0A0V1H0L6</accession>
<dbReference type="AlphaFoldDB" id="A0A0V1H0L6"/>
<dbReference type="PANTHER" id="PTHR47160">
    <property type="entry name" value="PUTATIVE-RELATED"/>
    <property type="match status" value="1"/>
</dbReference>
<sequence>MDTLIQQVLSGNANVGDLRRVNRVYAKKQQLVAQYTLLCFAFESYLNLLVLFILTMADVCALRLVSNHSGCMSLVYEGRGVIWTNLDGTSVIKQNNHIANCPVDEHLAYKMENKAILKKRSAEKTKPIPDINDEQASAAYPMTSTSGHFPLFKWVKFTMYSHQSKRYPNLPKHRRELTTKAGDQFLLWQSASRHILVFAMDSKIRLLAARRTWGMDGTFKVVPQWYQQLFTIYVFVAGKLVPAVYCLCTGKDIGTYRYVSQALLNKAAVLRLNLNPETIICDFETALIPAILDHFLNTRVQGCYFHFCQAVHMKLSDLGLKTRYRTQEETKRRIRMVLTTQAL</sequence>
<keyword evidence="3" id="KW-1185">Reference proteome</keyword>
<reference evidence="2 3" key="1">
    <citation type="submission" date="2015-01" db="EMBL/GenBank/DDBJ databases">
        <title>Evolution of Trichinella species and genotypes.</title>
        <authorList>
            <person name="Korhonen P.K."/>
            <person name="Edoardo P."/>
            <person name="Giuseppe L.R."/>
            <person name="Gasser R.B."/>
        </authorList>
    </citation>
    <scope>NUCLEOTIDE SEQUENCE [LARGE SCALE GENOMIC DNA]</scope>
    <source>
        <strain evidence="2">ISS1029</strain>
    </source>
</reference>
<dbReference type="PANTHER" id="PTHR47160:SF10">
    <property type="entry name" value="MULE TRANSPOSASE DOMAIN-CONTAINING PROTEIN"/>
    <property type="match status" value="1"/>
</dbReference>
<name>A0A0V1H0L6_9BILA</name>
<dbReference type="EMBL" id="JYDP01000173">
    <property type="protein sequence ID" value="KRZ04088.1"/>
    <property type="molecule type" value="Genomic_DNA"/>
</dbReference>
<evidence type="ECO:0000313" key="2">
    <source>
        <dbReference type="EMBL" id="KRZ04088.1"/>
    </source>
</evidence>
<proteinExistence type="predicted"/>
<comment type="caution">
    <text evidence="2">The sequence shown here is derived from an EMBL/GenBank/DDBJ whole genome shotgun (WGS) entry which is preliminary data.</text>
</comment>
<dbReference type="Pfam" id="PF10551">
    <property type="entry name" value="MULE"/>
    <property type="match status" value="1"/>
</dbReference>
<evidence type="ECO:0000259" key="1">
    <source>
        <dbReference type="Pfam" id="PF10551"/>
    </source>
</evidence>
<gene>
    <name evidence="2" type="ORF">T11_18416</name>
</gene>
<evidence type="ECO:0000313" key="3">
    <source>
        <dbReference type="Proteomes" id="UP000055024"/>
    </source>
</evidence>
<dbReference type="OrthoDB" id="10029846at2759"/>
<organism evidence="2 3">
    <name type="scientific">Trichinella zimbabwensis</name>
    <dbReference type="NCBI Taxonomy" id="268475"/>
    <lineage>
        <taxon>Eukaryota</taxon>
        <taxon>Metazoa</taxon>
        <taxon>Ecdysozoa</taxon>
        <taxon>Nematoda</taxon>
        <taxon>Enoplea</taxon>
        <taxon>Dorylaimia</taxon>
        <taxon>Trichinellida</taxon>
        <taxon>Trichinellidae</taxon>
        <taxon>Trichinella</taxon>
    </lineage>
</organism>
<dbReference type="InterPro" id="IPR018289">
    <property type="entry name" value="MULE_transposase_dom"/>
</dbReference>